<dbReference type="Gene3D" id="3.90.280.10">
    <property type="entry name" value="PEBP-like"/>
    <property type="match status" value="1"/>
</dbReference>
<dbReference type="AlphaFoldDB" id="A0AAD7QZ95"/>
<protein>
    <submittedName>
        <fullName evidence="1">Phosphatidylethanolamine-binding protein</fullName>
    </submittedName>
</protein>
<dbReference type="CDD" id="cd00866">
    <property type="entry name" value="PEBP_euk"/>
    <property type="match status" value="1"/>
</dbReference>
<comment type="caution">
    <text evidence="1">The sequence shown here is derived from an EMBL/GenBank/DDBJ whole genome shotgun (WGS) entry which is preliminary data.</text>
</comment>
<keyword evidence="2" id="KW-1185">Reference proteome</keyword>
<dbReference type="InterPro" id="IPR036610">
    <property type="entry name" value="PEBP-like_sf"/>
</dbReference>
<gene>
    <name evidence="1" type="ORF">POJ06DRAFT_244937</name>
</gene>
<dbReference type="Pfam" id="PF01161">
    <property type="entry name" value="PBP"/>
    <property type="match status" value="1"/>
</dbReference>
<dbReference type="GeneID" id="80881734"/>
<dbReference type="RefSeq" id="XP_056045977.1">
    <property type="nucleotide sequence ID" value="XM_056186568.1"/>
</dbReference>
<dbReference type="Proteomes" id="UP001217417">
    <property type="component" value="Unassembled WGS sequence"/>
</dbReference>
<sequence>MSTRVIAGSRFVAASNNFARWRPYASIAGYSYAVAHNPLVHRMRLATISHSIIEAMKSHKIIPDVVDDFEPTSLLSVDYADGHHAALGNTLQYSEARDLPRFSVTRINEHGAPAHLLSPPSLRYTIVMTDPDAPPTSDVHASSHYAHFVMSGLRMPAADATDFEIGNSNSLEAVAPANGQVLLDYQPPIQNGPTRRHRYVFLLYREDGRTSPKTPQERQNWGFGSTPAGAREWASRYGLTLLGANFFYIHNEPPDVPGTRNN</sequence>
<dbReference type="GO" id="GO:0046578">
    <property type="term" value="P:regulation of Ras protein signal transduction"/>
    <property type="evidence" value="ECO:0007669"/>
    <property type="project" value="TreeGrafter"/>
</dbReference>
<evidence type="ECO:0000313" key="1">
    <source>
        <dbReference type="EMBL" id="KAJ8102527.1"/>
    </source>
</evidence>
<dbReference type="PANTHER" id="PTHR11362">
    <property type="entry name" value="PHOSPHATIDYLETHANOLAMINE-BINDING PROTEIN"/>
    <property type="match status" value="1"/>
</dbReference>
<dbReference type="GO" id="GO:0005543">
    <property type="term" value="F:phospholipid binding"/>
    <property type="evidence" value="ECO:0007669"/>
    <property type="project" value="TreeGrafter"/>
</dbReference>
<dbReference type="PANTHER" id="PTHR11362:SF148">
    <property type="entry name" value="CARBOXYPEPTIDASE Y INHIBITOR"/>
    <property type="match status" value="1"/>
</dbReference>
<organism evidence="1 2">
    <name type="scientific">Lipomyces tetrasporus</name>
    <dbReference type="NCBI Taxonomy" id="54092"/>
    <lineage>
        <taxon>Eukaryota</taxon>
        <taxon>Fungi</taxon>
        <taxon>Dikarya</taxon>
        <taxon>Ascomycota</taxon>
        <taxon>Saccharomycotina</taxon>
        <taxon>Lipomycetes</taxon>
        <taxon>Lipomycetales</taxon>
        <taxon>Lipomycetaceae</taxon>
        <taxon>Lipomyces</taxon>
    </lineage>
</organism>
<evidence type="ECO:0000313" key="2">
    <source>
        <dbReference type="Proteomes" id="UP001217417"/>
    </source>
</evidence>
<accession>A0AAD7QZ95</accession>
<dbReference type="GO" id="GO:0030162">
    <property type="term" value="P:regulation of proteolysis"/>
    <property type="evidence" value="ECO:0007669"/>
    <property type="project" value="TreeGrafter"/>
</dbReference>
<reference evidence="1" key="1">
    <citation type="submission" date="2023-03" db="EMBL/GenBank/DDBJ databases">
        <title>Near-Complete genome sequence of Lipomyces tetrasporous NRRL Y-64009, an oleaginous yeast capable of growing on lignocellulosic hydrolysates.</title>
        <authorList>
            <consortium name="Lawrence Berkeley National Laboratory"/>
            <person name="Jagtap S.S."/>
            <person name="Liu J.-J."/>
            <person name="Walukiewicz H.E."/>
            <person name="Pangilinan J."/>
            <person name="Lipzen A."/>
            <person name="Ahrendt S."/>
            <person name="Koriabine M."/>
            <person name="Cobaugh K."/>
            <person name="Salamov A."/>
            <person name="Yoshinaga Y."/>
            <person name="Ng V."/>
            <person name="Daum C."/>
            <person name="Grigoriev I.V."/>
            <person name="Slininger P.J."/>
            <person name="Dien B.S."/>
            <person name="Jin Y.-S."/>
            <person name="Rao C.V."/>
        </authorList>
    </citation>
    <scope>NUCLEOTIDE SEQUENCE</scope>
    <source>
        <strain evidence="1">NRRL Y-64009</strain>
    </source>
</reference>
<dbReference type="InterPro" id="IPR035810">
    <property type="entry name" value="PEBP_euk"/>
</dbReference>
<proteinExistence type="predicted"/>
<dbReference type="InterPro" id="IPR008914">
    <property type="entry name" value="PEBP"/>
</dbReference>
<name>A0AAD7QZ95_9ASCO</name>
<dbReference type="GO" id="GO:0030414">
    <property type="term" value="F:peptidase inhibitor activity"/>
    <property type="evidence" value="ECO:0007669"/>
    <property type="project" value="TreeGrafter"/>
</dbReference>
<dbReference type="EMBL" id="JARPMG010000002">
    <property type="protein sequence ID" value="KAJ8102527.1"/>
    <property type="molecule type" value="Genomic_DNA"/>
</dbReference>
<dbReference type="SUPFAM" id="SSF49777">
    <property type="entry name" value="PEBP-like"/>
    <property type="match status" value="1"/>
</dbReference>